<evidence type="ECO:0000256" key="1">
    <source>
        <dbReference type="SAM" id="SignalP"/>
    </source>
</evidence>
<keyword evidence="3" id="KW-1185">Reference proteome</keyword>
<sequence length="162" mass="17584">MRINLLSSFAAGILISTTICGAVYLTDKGDASNGSAKTSEHQPTVTVSEKEMKNKLVTKGYIVQTKAEYDKNMKDAKASVEKQAPPEENKAAKTVTKLMVNVSEGMTSIDVGRMLEAAGIVPNAFNFSQDIEQKGIENKLRPGVFQVDSEMSYDQVVSAIFK</sequence>
<keyword evidence="1" id="KW-0732">Signal</keyword>
<accession>A0ABW8RLC3</accession>
<reference evidence="2 3" key="1">
    <citation type="submission" date="2024-11" db="EMBL/GenBank/DDBJ databases">
        <authorList>
            <person name="Lucas J.A."/>
        </authorList>
    </citation>
    <scope>NUCLEOTIDE SEQUENCE [LARGE SCALE GENOMIC DNA]</scope>
    <source>
        <strain evidence="2 3">Z 5.4</strain>
    </source>
</reference>
<evidence type="ECO:0000313" key="3">
    <source>
        <dbReference type="Proteomes" id="UP001623041"/>
    </source>
</evidence>
<keyword evidence="2" id="KW-0456">Lyase</keyword>
<gene>
    <name evidence="2" type="ORF">ACJEBI_18730</name>
</gene>
<dbReference type="EMBL" id="JBJHQH010000015">
    <property type="protein sequence ID" value="MFK9093504.1"/>
    <property type="molecule type" value="Genomic_DNA"/>
</dbReference>
<feature type="chain" id="PRO_5047543216" evidence="1">
    <location>
        <begin position="22"/>
        <end position="162"/>
    </location>
</feature>
<dbReference type="Gene3D" id="3.30.1490.480">
    <property type="entry name" value="Endolytic murein transglycosylase"/>
    <property type="match status" value="1"/>
</dbReference>
<organism evidence="2 3">
    <name type="scientific">Bacillus salipaludis</name>
    <dbReference type="NCBI Taxonomy" id="2547811"/>
    <lineage>
        <taxon>Bacteria</taxon>
        <taxon>Bacillati</taxon>
        <taxon>Bacillota</taxon>
        <taxon>Bacilli</taxon>
        <taxon>Bacillales</taxon>
        <taxon>Bacillaceae</taxon>
        <taxon>Bacillus</taxon>
    </lineage>
</organism>
<protein>
    <submittedName>
        <fullName evidence="2">Aminodeoxychorismate lyase</fullName>
    </submittedName>
</protein>
<evidence type="ECO:0000313" key="2">
    <source>
        <dbReference type="EMBL" id="MFK9093504.1"/>
    </source>
</evidence>
<name>A0ABW8RLC3_9BACI</name>
<dbReference type="Proteomes" id="UP001623041">
    <property type="component" value="Unassembled WGS sequence"/>
</dbReference>
<dbReference type="RefSeq" id="WP_406582015.1">
    <property type="nucleotide sequence ID" value="NZ_JBJHQH010000015.1"/>
</dbReference>
<proteinExistence type="predicted"/>
<feature type="signal peptide" evidence="1">
    <location>
        <begin position="1"/>
        <end position="21"/>
    </location>
</feature>
<comment type="caution">
    <text evidence="2">The sequence shown here is derived from an EMBL/GenBank/DDBJ whole genome shotgun (WGS) entry which is preliminary data.</text>
</comment>
<dbReference type="GO" id="GO:0016829">
    <property type="term" value="F:lyase activity"/>
    <property type="evidence" value="ECO:0007669"/>
    <property type="project" value="UniProtKB-KW"/>
</dbReference>